<evidence type="ECO:0008006" key="4">
    <source>
        <dbReference type="Google" id="ProtNLM"/>
    </source>
</evidence>
<evidence type="ECO:0000313" key="3">
    <source>
        <dbReference type="Proteomes" id="UP000002612"/>
    </source>
</evidence>
<feature type="transmembrane region" description="Helical" evidence="1">
    <location>
        <begin position="54"/>
        <end position="75"/>
    </location>
</feature>
<reference evidence="3" key="1">
    <citation type="journal article" date="2006" name="J. Bacteriol.">
        <title>Pathogenomic sequence analysis of Bacillus cereus and Bacillus thuringiensis isolates closely related to Bacillus anthracis.</title>
        <authorList>
            <person name="Han C.S."/>
            <person name="Xie G."/>
            <person name="Challacombe J.F."/>
            <person name="Altherr M.R."/>
            <person name="Bhotika S.S."/>
            <person name="Brown N."/>
            <person name="Bruce D."/>
            <person name="Campbell C.S."/>
            <person name="Campbell M.L."/>
            <person name="Chen J."/>
            <person name="Chertkov O."/>
            <person name="Cleland C."/>
            <person name="Dimitrijevic M."/>
            <person name="Doggett N.A."/>
            <person name="Fawcett J.J."/>
            <person name="Glavina T."/>
            <person name="Goodwin L.A."/>
            <person name="Green L.D."/>
            <person name="Hill K.K."/>
            <person name="Hitchcock P."/>
            <person name="Jackson P.J."/>
            <person name="Keim P."/>
            <person name="Kewalramani A.R."/>
            <person name="Longmire J."/>
            <person name="Lucas S."/>
            <person name="Malfatti S."/>
            <person name="McMurry K."/>
            <person name="Meincke L.J."/>
            <person name="Misra M."/>
            <person name="Moseman B.L."/>
            <person name="Mundt M."/>
            <person name="Munk A.C."/>
            <person name="Okinaka R.T."/>
            <person name="Parson-Quintana B."/>
            <person name="Reilly L.P."/>
            <person name="Richardson P."/>
            <person name="Robinson D.L."/>
            <person name="Rubin E."/>
            <person name="Saunders E."/>
            <person name="Tapia R."/>
            <person name="Tesmer J.G."/>
            <person name="Thayer N."/>
            <person name="Thompson L.S."/>
            <person name="Tice H."/>
            <person name="Ticknor L.O."/>
            <person name="Wills P.L."/>
            <person name="Brettin T.S."/>
            <person name="Gilna P."/>
        </authorList>
    </citation>
    <scope>NUCLEOTIDE SEQUENCE [LARGE SCALE GENOMIC DNA]</scope>
    <source>
        <strain evidence="3">ZK / E33L</strain>
    </source>
</reference>
<protein>
    <recommendedName>
        <fullName evidence="4">Permease</fullName>
    </recommendedName>
</protein>
<dbReference type="Proteomes" id="UP000002612">
    <property type="component" value="Chromosome"/>
</dbReference>
<evidence type="ECO:0000256" key="1">
    <source>
        <dbReference type="SAM" id="Phobius"/>
    </source>
</evidence>
<name>Q637Y0_BACCZ</name>
<sequence>MIMLIKLVHFLFGKPCKKGDSFQTKFPRFIYWNAVVFYFFGMIFFGIFSFIDTVFIESLIFGGLFFPLIFRFVYFMNLKMSGLEKEV</sequence>
<evidence type="ECO:0000313" key="2">
    <source>
        <dbReference type="EMBL" id="AAU17060.1"/>
    </source>
</evidence>
<gene>
    <name evidence="2" type="ordered locus">BCE33L3201</name>
</gene>
<organism evidence="2 3">
    <name type="scientific">Bacillus cereus (strain ZK / E33L)</name>
    <dbReference type="NCBI Taxonomy" id="288681"/>
    <lineage>
        <taxon>Bacteria</taxon>
        <taxon>Bacillati</taxon>
        <taxon>Bacillota</taxon>
        <taxon>Bacilli</taxon>
        <taxon>Bacillales</taxon>
        <taxon>Bacillaceae</taxon>
        <taxon>Bacillus</taxon>
        <taxon>Bacillus cereus group</taxon>
    </lineage>
</organism>
<dbReference type="EMBL" id="CP000001">
    <property type="protein sequence ID" value="AAU17060.1"/>
    <property type="molecule type" value="Genomic_DNA"/>
</dbReference>
<keyword evidence="1" id="KW-0472">Membrane</keyword>
<dbReference type="KEGG" id="bcz:BCE33L3201"/>
<proteinExistence type="predicted"/>
<dbReference type="AlphaFoldDB" id="Q637Y0"/>
<keyword evidence="1" id="KW-0812">Transmembrane</keyword>
<keyword evidence="1" id="KW-1133">Transmembrane helix</keyword>
<feature type="transmembrane region" description="Helical" evidence="1">
    <location>
        <begin position="29"/>
        <end position="48"/>
    </location>
</feature>
<accession>Q637Y0</accession>